<dbReference type="GO" id="GO:0016779">
    <property type="term" value="F:nucleotidyltransferase activity"/>
    <property type="evidence" value="ECO:0007669"/>
    <property type="project" value="UniProtKB-KW"/>
</dbReference>
<dbReference type="InterPro" id="IPR027417">
    <property type="entry name" value="P-loop_NTPase"/>
</dbReference>
<evidence type="ECO:0000256" key="1">
    <source>
        <dbReference type="ARBA" id="ARBA00000312"/>
    </source>
</evidence>
<evidence type="ECO:0000256" key="17">
    <source>
        <dbReference type="ARBA" id="ARBA00030571"/>
    </source>
</evidence>
<dbReference type="EC" id="2.7.1.156" evidence="8"/>
<protein>
    <recommendedName>
        <fullName evidence="16">Adenosylcobinamide kinase</fullName>
        <ecNumber evidence="8">2.7.1.156</ecNumber>
        <ecNumber evidence="9">2.7.7.62</ecNumber>
    </recommendedName>
    <alternativeName>
        <fullName evidence="17">Adenosylcobinamide-phosphate guanylyltransferase</fullName>
    </alternativeName>
</protein>
<dbReference type="Pfam" id="PF02283">
    <property type="entry name" value="CobU"/>
    <property type="match status" value="1"/>
</dbReference>
<evidence type="ECO:0000256" key="13">
    <source>
        <dbReference type="ARBA" id="ARBA00022777"/>
    </source>
</evidence>
<dbReference type="EC" id="2.7.7.62" evidence="9"/>
<keyword evidence="13 19" id="KW-0418">Kinase</keyword>
<dbReference type="PANTHER" id="PTHR34848:SF1">
    <property type="entry name" value="BIFUNCTIONAL ADENOSYLCOBALAMIN BIOSYNTHESIS PROTEIN COBU"/>
    <property type="match status" value="1"/>
</dbReference>
<keyword evidence="11" id="KW-0808">Transferase</keyword>
<feature type="compositionally biased region" description="Pro residues" evidence="18">
    <location>
        <begin position="94"/>
        <end position="133"/>
    </location>
</feature>
<evidence type="ECO:0000256" key="4">
    <source>
        <dbReference type="ARBA" id="ARBA00003889"/>
    </source>
</evidence>
<evidence type="ECO:0000256" key="14">
    <source>
        <dbReference type="ARBA" id="ARBA00022840"/>
    </source>
</evidence>
<dbReference type="RefSeq" id="WP_379579675.1">
    <property type="nucleotide sequence ID" value="NZ_JBHUFV010000061.1"/>
</dbReference>
<keyword evidence="15" id="KW-0342">GTP-binding</keyword>
<evidence type="ECO:0000256" key="3">
    <source>
        <dbReference type="ARBA" id="ARBA00001522"/>
    </source>
</evidence>
<evidence type="ECO:0000256" key="6">
    <source>
        <dbReference type="ARBA" id="ARBA00005159"/>
    </source>
</evidence>
<evidence type="ECO:0000256" key="10">
    <source>
        <dbReference type="ARBA" id="ARBA00022573"/>
    </source>
</evidence>
<keyword evidence="10" id="KW-0169">Cobalamin biosynthesis</keyword>
<dbReference type="Proteomes" id="UP001597368">
    <property type="component" value="Unassembled WGS sequence"/>
</dbReference>
<evidence type="ECO:0000256" key="2">
    <source>
        <dbReference type="ARBA" id="ARBA00000711"/>
    </source>
</evidence>
<keyword evidence="19" id="KW-0548">Nucleotidyltransferase</keyword>
<sequence>MLVRFIGTAGRDGWPSPGCSCVSCAGLPPGWRAPLRVEIDGVLTLGDDAPPPGYEAEGALVVAPDGSRLLDLSRAPASAERYGTASDERDGTTAPPPPGSPHPTAPSQGPPPPTAPLDPGPPRPAAPATPAPSPLTARATSGDPHQTTPLDPGSPRPAAPATPGPPLPTAPATPGDPRQTTLDPEEQRRATPLDPGPPGPAAAPSTGTALPTPVNDTSPACDLVLVDLLDDPSVLGDLRRRGIVTAATHVVAVGLDHRVRSESELARRLALWGARAVPDGTVVDTAHAPPPTPAPPRRTLLLGGSRSGKSDEAELRLAAEPHVTYLATGPSGHGDPEWAARVAAHRARRPAHWSSEETTELAEAIDRATTPLLVDGLGTWLAAMFDEAGAWEEPSRRDEVVRRCDELVEAWRSTRQRIVAVSDEVGLGVVPSTSSGRAFRDALGRLNQRLAAESEDVTLVVAGRLLPLT</sequence>
<comment type="catalytic activity">
    <reaction evidence="1">
        <text>adenosylcob(III)inamide + ATP = adenosylcob(III)inamide phosphate + ADP + H(+)</text>
        <dbReference type="Rhea" id="RHEA:15769"/>
        <dbReference type="ChEBI" id="CHEBI:2480"/>
        <dbReference type="ChEBI" id="CHEBI:15378"/>
        <dbReference type="ChEBI" id="CHEBI:30616"/>
        <dbReference type="ChEBI" id="CHEBI:58502"/>
        <dbReference type="ChEBI" id="CHEBI:456216"/>
        <dbReference type="EC" id="2.7.1.156"/>
    </reaction>
</comment>
<evidence type="ECO:0000256" key="15">
    <source>
        <dbReference type="ARBA" id="ARBA00023134"/>
    </source>
</evidence>
<dbReference type="GO" id="GO:0016301">
    <property type="term" value="F:kinase activity"/>
    <property type="evidence" value="ECO:0007669"/>
    <property type="project" value="UniProtKB-KW"/>
</dbReference>
<evidence type="ECO:0000313" key="19">
    <source>
        <dbReference type="EMBL" id="MFD1938004.1"/>
    </source>
</evidence>
<keyword evidence="20" id="KW-1185">Reference proteome</keyword>
<dbReference type="EMBL" id="JBHUFV010000061">
    <property type="protein sequence ID" value="MFD1938004.1"/>
    <property type="molecule type" value="Genomic_DNA"/>
</dbReference>
<comment type="caution">
    <text evidence="19">The sequence shown here is derived from an EMBL/GenBank/DDBJ whole genome shotgun (WGS) entry which is preliminary data.</text>
</comment>
<feature type="compositionally biased region" description="Pro residues" evidence="18">
    <location>
        <begin position="152"/>
        <end position="171"/>
    </location>
</feature>
<name>A0ABW4T9P9_9ACTN</name>
<evidence type="ECO:0000256" key="16">
    <source>
        <dbReference type="ARBA" id="ARBA00029570"/>
    </source>
</evidence>
<keyword evidence="12" id="KW-0547">Nucleotide-binding</keyword>
<accession>A0ABW4T9P9</accession>
<evidence type="ECO:0000256" key="18">
    <source>
        <dbReference type="SAM" id="MobiDB-lite"/>
    </source>
</evidence>
<reference evidence="20" key="1">
    <citation type="journal article" date="2019" name="Int. J. Syst. Evol. Microbiol.">
        <title>The Global Catalogue of Microorganisms (GCM) 10K type strain sequencing project: providing services to taxonomists for standard genome sequencing and annotation.</title>
        <authorList>
            <consortium name="The Broad Institute Genomics Platform"/>
            <consortium name="The Broad Institute Genome Sequencing Center for Infectious Disease"/>
            <person name="Wu L."/>
            <person name="Ma J."/>
        </authorList>
    </citation>
    <scope>NUCLEOTIDE SEQUENCE [LARGE SCALE GENOMIC DNA]</scope>
    <source>
        <strain evidence="20">ICMP 6774ER</strain>
    </source>
</reference>
<comment type="catalytic activity">
    <reaction evidence="3">
        <text>adenosylcob(III)inamide + GTP = adenosylcob(III)inamide phosphate + GDP + H(+)</text>
        <dbReference type="Rhea" id="RHEA:15765"/>
        <dbReference type="ChEBI" id="CHEBI:2480"/>
        <dbReference type="ChEBI" id="CHEBI:15378"/>
        <dbReference type="ChEBI" id="CHEBI:37565"/>
        <dbReference type="ChEBI" id="CHEBI:58189"/>
        <dbReference type="ChEBI" id="CHEBI:58502"/>
        <dbReference type="EC" id="2.7.1.156"/>
    </reaction>
</comment>
<dbReference type="InterPro" id="IPR003203">
    <property type="entry name" value="CobU/CobP"/>
</dbReference>
<dbReference type="Gene3D" id="3.40.50.300">
    <property type="entry name" value="P-loop containing nucleotide triphosphate hydrolases"/>
    <property type="match status" value="1"/>
</dbReference>
<comment type="pathway">
    <text evidence="6">Cofactor biosynthesis; adenosylcobalamin biosynthesis; adenosylcobalamin from cob(II)yrinate a,c-diamide: step 5/7.</text>
</comment>
<gene>
    <name evidence="19" type="ORF">ACFSKW_41675</name>
</gene>
<evidence type="ECO:0000256" key="5">
    <source>
        <dbReference type="ARBA" id="ARBA00004692"/>
    </source>
</evidence>
<proteinExistence type="inferred from homology"/>
<evidence type="ECO:0000256" key="8">
    <source>
        <dbReference type="ARBA" id="ARBA00012016"/>
    </source>
</evidence>
<evidence type="ECO:0000256" key="9">
    <source>
        <dbReference type="ARBA" id="ARBA00012523"/>
    </source>
</evidence>
<dbReference type="PANTHER" id="PTHR34848">
    <property type="match status" value="1"/>
</dbReference>
<comment type="catalytic activity">
    <reaction evidence="2">
        <text>adenosylcob(III)inamide phosphate + GTP + H(+) = adenosylcob(III)inamide-GDP + diphosphate</text>
        <dbReference type="Rhea" id="RHEA:22712"/>
        <dbReference type="ChEBI" id="CHEBI:15378"/>
        <dbReference type="ChEBI" id="CHEBI:33019"/>
        <dbReference type="ChEBI" id="CHEBI:37565"/>
        <dbReference type="ChEBI" id="CHEBI:58502"/>
        <dbReference type="ChEBI" id="CHEBI:60487"/>
        <dbReference type="EC" id="2.7.7.62"/>
    </reaction>
</comment>
<evidence type="ECO:0000256" key="7">
    <source>
        <dbReference type="ARBA" id="ARBA00007490"/>
    </source>
</evidence>
<feature type="compositionally biased region" description="Low complexity" evidence="18">
    <location>
        <begin position="202"/>
        <end position="213"/>
    </location>
</feature>
<evidence type="ECO:0000256" key="11">
    <source>
        <dbReference type="ARBA" id="ARBA00022679"/>
    </source>
</evidence>
<comment type="function">
    <text evidence="4">Catalyzes ATP-dependent phosphorylation of adenosylcobinamide and addition of GMP to adenosylcobinamide phosphate.</text>
</comment>
<evidence type="ECO:0000313" key="20">
    <source>
        <dbReference type="Proteomes" id="UP001597368"/>
    </source>
</evidence>
<organism evidence="19 20">
    <name type="scientific">Nonomuraea mangrovi</name>
    <dbReference type="NCBI Taxonomy" id="2316207"/>
    <lineage>
        <taxon>Bacteria</taxon>
        <taxon>Bacillati</taxon>
        <taxon>Actinomycetota</taxon>
        <taxon>Actinomycetes</taxon>
        <taxon>Streptosporangiales</taxon>
        <taxon>Streptosporangiaceae</taxon>
        <taxon>Nonomuraea</taxon>
    </lineage>
</organism>
<keyword evidence="14" id="KW-0067">ATP-binding</keyword>
<comment type="similarity">
    <text evidence="7">Belongs to the CobU/CobP family.</text>
</comment>
<comment type="pathway">
    <text evidence="5">Cofactor biosynthesis; adenosylcobalamin biosynthesis; adenosylcobalamin from cob(II)yrinate a,c-diamide: step 6/7.</text>
</comment>
<feature type="region of interest" description="Disordered" evidence="18">
    <location>
        <begin position="75"/>
        <end position="215"/>
    </location>
</feature>
<dbReference type="SUPFAM" id="SSF52540">
    <property type="entry name" value="P-loop containing nucleoside triphosphate hydrolases"/>
    <property type="match status" value="1"/>
</dbReference>
<evidence type="ECO:0000256" key="12">
    <source>
        <dbReference type="ARBA" id="ARBA00022741"/>
    </source>
</evidence>